<reference evidence="3" key="1">
    <citation type="journal article" date="2014" name="Nat. Commun.">
        <title>The rainbow trout genome provides novel insights into evolution after whole-genome duplication in vertebrates.</title>
        <authorList>
            <person name="Berthelot C."/>
            <person name="Brunet F."/>
            <person name="Chalopin D."/>
            <person name="Juanchich A."/>
            <person name="Bernard M."/>
            <person name="Noel B."/>
            <person name="Bento P."/>
            <person name="Da Silva C."/>
            <person name="Labadie K."/>
            <person name="Alberti A."/>
            <person name="Aury J.M."/>
            <person name="Louis A."/>
            <person name="Dehais P."/>
            <person name="Bardou P."/>
            <person name="Montfort J."/>
            <person name="Klopp C."/>
            <person name="Cabau C."/>
            <person name="Gaspin C."/>
            <person name="Thorgaard G.H."/>
            <person name="Boussaha M."/>
            <person name="Quillet E."/>
            <person name="Guyomard R."/>
            <person name="Galiana D."/>
            <person name="Bobe J."/>
            <person name="Volff J.N."/>
            <person name="Genet C."/>
            <person name="Wincker P."/>
            <person name="Jaillon O."/>
            <person name="Roest Crollius H."/>
            <person name="Guiguen Y."/>
        </authorList>
    </citation>
    <scope>NUCLEOTIDE SEQUENCE [LARGE SCALE GENOMIC DNA]</scope>
</reference>
<dbReference type="InterPro" id="IPR029526">
    <property type="entry name" value="PGBD"/>
</dbReference>
<evidence type="ECO:0000259" key="2">
    <source>
        <dbReference type="Pfam" id="PF13843"/>
    </source>
</evidence>
<accession>A0A060XPP5</accession>
<keyword evidence="1" id="KW-0812">Transmembrane</keyword>
<keyword evidence="1" id="KW-0472">Membrane</keyword>
<dbReference type="EMBL" id="FR905797">
    <property type="protein sequence ID" value="CDQ81603.1"/>
    <property type="molecule type" value="Genomic_DNA"/>
</dbReference>
<dbReference type="PANTHER" id="PTHR46599">
    <property type="entry name" value="PIGGYBAC TRANSPOSABLE ELEMENT-DERIVED PROTEIN 4"/>
    <property type="match status" value="1"/>
</dbReference>
<dbReference type="AlphaFoldDB" id="A0A060XPP5"/>
<dbReference type="Pfam" id="PF13843">
    <property type="entry name" value="DDE_Tnp_1_7"/>
    <property type="match status" value="1"/>
</dbReference>
<keyword evidence="1" id="KW-1133">Transmembrane helix</keyword>
<feature type="domain" description="PiggyBac transposable element-derived protein" evidence="2">
    <location>
        <begin position="2"/>
        <end position="143"/>
    </location>
</feature>
<sequence length="303" mass="34271">MAPWHKSGRNITTDNFFTSVPLAEKLLKDGLMYFCIVRSIIPHIPEMMKAHYGRQIYSSLFGFRGLLTLVSYIPSPGLAVLELSTKHHDTKVEGKHQKPEIVQHYNATKSDVANLDKLATMYTSRRKTSRWPMVLLFNLIDVVAAFAAFIIWMGNFPSWKSSEGSGRHQTFLRELGHALVMQSIIKRRAQTPTLNTNHSCQANHGPKALLLVLWGGHFPLFWRSRALFLLYPLNVKDVASVTATMTRRWHVCVSCQVANVPQARCYSDCVPSLPVLHACRTRLFCDMLGLINVLAICMKSFEG</sequence>
<dbReference type="Proteomes" id="UP000193380">
    <property type="component" value="Unassembled WGS sequence"/>
</dbReference>
<name>A0A060XPP5_ONCMY</name>
<gene>
    <name evidence="3" type="ORF">GSONMT00017130001</name>
</gene>
<protein>
    <recommendedName>
        <fullName evidence="2">PiggyBac transposable element-derived protein domain-containing protein</fullName>
    </recommendedName>
</protein>
<evidence type="ECO:0000313" key="3">
    <source>
        <dbReference type="EMBL" id="CDQ81603.1"/>
    </source>
</evidence>
<evidence type="ECO:0000313" key="4">
    <source>
        <dbReference type="Proteomes" id="UP000193380"/>
    </source>
</evidence>
<dbReference type="PANTHER" id="PTHR46599:SF6">
    <property type="entry name" value="DUAL SPECIFICITY PHOSPHATASE 26"/>
    <property type="match status" value="1"/>
</dbReference>
<dbReference type="STRING" id="8022.A0A060XPP5"/>
<dbReference type="PaxDb" id="8022-A0A060XPP5"/>
<reference evidence="3" key="2">
    <citation type="submission" date="2014-03" db="EMBL/GenBank/DDBJ databases">
        <authorList>
            <person name="Genoscope - CEA"/>
        </authorList>
    </citation>
    <scope>NUCLEOTIDE SEQUENCE</scope>
</reference>
<feature type="transmembrane region" description="Helical" evidence="1">
    <location>
        <begin position="131"/>
        <end position="152"/>
    </location>
</feature>
<evidence type="ECO:0000256" key="1">
    <source>
        <dbReference type="SAM" id="Phobius"/>
    </source>
</evidence>
<proteinExistence type="predicted"/>
<organism evidence="3 4">
    <name type="scientific">Oncorhynchus mykiss</name>
    <name type="common">Rainbow trout</name>
    <name type="synonym">Salmo gairdneri</name>
    <dbReference type="NCBI Taxonomy" id="8022"/>
    <lineage>
        <taxon>Eukaryota</taxon>
        <taxon>Metazoa</taxon>
        <taxon>Chordata</taxon>
        <taxon>Craniata</taxon>
        <taxon>Vertebrata</taxon>
        <taxon>Euteleostomi</taxon>
        <taxon>Actinopterygii</taxon>
        <taxon>Neopterygii</taxon>
        <taxon>Teleostei</taxon>
        <taxon>Protacanthopterygii</taxon>
        <taxon>Salmoniformes</taxon>
        <taxon>Salmonidae</taxon>
        <taxon>Salmoninae</taxon>
        <taxon>Oncorhynchus</taxon>
    </lineage>
</organism>